<dbReference type="RefSeq" id="WP_100257003.1">
    <property type="nucleotide sequence ID" value="NZ_CP011797.1"/>
</dbReference>
<name>A0A2K8KPI8_9GAMM</name>
<protein>
    <recommendedName>
        <fullName evidence="1">PilZ domain-containing protein</fullName>
    </recommendedName>
</protein>
<sequence length="88" mass="9626">MDDDQRQHPRTPIKMIVQMTLDQGQGLRVETRDISNGGIGIHRPTTPVTDWCVGMKVQAKIVGLPIEGPELTLSVVNISAARIGLKIL</sequence>
<dbReference type="Proteomes" id="UP000229757">
    <property type="component" value="Chromosome"/>
</dbReference>
<gene>
    <name evidence="2" type="ORF">REIFOR_01538</name>
</gene>
<proteinExistence type="predicted"/>
<evidence type="ECO:0000313" key="2">
    <source>
        <dbReference type="EMBL" id="ATX76683.1"/>
    </source>
</evidence>
<feature type="domain" description="PilZ" evidence="1">
    <location>
        <begin position="4"/>
        <end position="87"/>
    </location>
</feature>
<evidence type="ECO:0000259" key="1">
    <source>
        <dbReference type="Pfam" id="PF07238"/>
    </source>
</evidence>
<dbReference type="Pfam" id="PF07238">
    <property type="entry name" value="PilZ"/>
    <property type="match status" value="1"/>
</dbReference>
<evidence type="ECO:0000313" key="3">
    <source>
        <dbReference type="Proteomes" id="UP000229757"/>
    </source>
</evidence>
<accession>A0A2K8KPI8</accession>
<dbReference type="InterPro" id="IPR009875">
    <property type="entry name" value="PilZ_domain"/>
</dbReference>
<keyword evidence="3" id="KW-1185">Reference proteome</keyword>
<dbReference type="EMBL" id="CP011797">
    <property type="protein sequence ID" value="ATX76683.1"/>
    <property type="molecule type" value="Genomic_DNA"/>
</dbReference>
<organism evidence="2 3">
    <name type="scientific">Reinekea forsetii</name>
    <dbReference type="NCBI Taxonomy" id="1336806"/>
    <lineage>
        <taxon>Bacteria</taxon>
        <taxon>Pseudomonadati</taxon>
        <taxon>Pseudomonadota</taxon>
        <taxon>Gammaproteobacteria</taxon>
        <taxon>Oceanospirillales</taxon>
        <taxon>Saccharospirillaceae</taxon>
        <taxon>Reinekea</taxon>
    </lineage>
</organism>
<dbReference type="SUPFAM" id="SSF141371">
    <property type="entry name" value="PilZ domain-like"/>
    <property type="match status" value="1"/>
</dbReference>
<dbReference type="OrthoDB" id="6197851at2"/>
<dbReference type="GO" id="GO:0035438">
    <property type="term" value="F:cyclic-di-GMP binding"/>
    <property type="evidence" value="ECO:0007669"/>
    <property type="project" value="InterPro"/>
</dbReference>
<reference evidence="2 3" key="1">
    <citation type="journal article" date="2017" name="Environ. Microbiol.">
        <title>Genomic and physiological analyses of 'Reinekea forsetii' reveal a versatile opportunistic lifestyle during spring algae blooms.</title>
        <authorList>
            <person name="Avci B."/>
            <person name="Hahnke R.L."/>
            <person name="Chafee M."/>
            <person name="Fischer T."/>
            <person name="Gruber-Vodicka H."/>
            <person name="Tegetmeyer H.E."/>
            <person name="Harder J."/>
            <person name="Fuchs B.M."/>
            <person name="Amann R.I."/>
            <person name="Teeling H."/>
        </authorList>
    </citation>
    <scope>NUCLEOTIDE SEQUENCE [LARGE SCALE GENOMIC DNA]</scope>
    <source>
        <strain evidence="2 3">Hel1_31_D35</strain>
    </source>
</reference>
<dbReference type="AlphaFoldDB" id="A0A2K8KPI8"/>
<dbReference type="Gene3D" id="2.40.10.220">
    <property type="entry name" value="predicted glycosyltransferase like domains"/>
    <property type="match status" value="1"/>
</dbReference>
<dbReference type="KEGG" id="rfo:REIFOR_01538"/>